<dbReference type="InterPro" id="IPR019734">
    <property type="entry name" value="TPR_rpt"/>
</dbReference>
<dbReference type="KEGG" id="tpol:Mal48_36700"/>
<dbReference type="RefSeq" id="WP_145202322.1">
    <property type="nucleotide sequence ID" value="NZ_CP036267.1"/>
</dbReference>
<dbReference type="Gene3D" id="2.60.120.430">
    <property type="entry name" value="Galactose-binding lectin"/>
    <property type="match status" value="1"/>
</dbReference>
<evidence type="ECO:0000313" key="2">
    <source>
        <dbReference type="EMBL" id="QDT34410.1"/>
    </source>
</evidence>
<accession>A0A517QS05</accession>
<sequence length="227" mass="24868">MFRTRIQNGFVGLLVIAATATPLWAQGARPSPAEIKSLDSKAAKVEQDFLKSLVELATDYEKAGDVERAKEMLQSILKIKPNSESVKSKLTEFENEVFDRKSTTMDLDVSRGWTNAGVMVTKDQPIRVEATGSYRLMVNEELGPKGYVQKDAAQDLISSVPTGALIGMIAPVKRKRNQKPPVPFLLGDAKELKPSESGILFVRVNTPPQAKCTGKIKVKLSGNITRP</sequence>
<gene>
    <name evidence="2" type="ORF">Mal48_36700</name>
</gene>
<dbReference type="PROSITE" id="PS50005">
    <property type="entry name" value="TPR"/>
    <property type="match status" value="1"/>
</dbReference>
<keyword evidence="1" id="KW-0802">TPR repeat</keyword>
<dbReference type="OrthoDB" id="211710at2"/>
<feature type="repeat" description="TPR" evidence="1">
    <location>
        <begin position="50"/>
        <end position="83"/>
    </location>
</feature>
<name>A0A517QS05_9PLAN</name>
<evidence type="ECO:0000256" key="1">
    <source>
        <dbReference type="PROSITE-ProRule" id="PRU00339"/>
    </source>
</evidence>
<organism evidence="2 3">
    <name type="scientific">Thalassoglobus polymorphus</name>
    <dbReference type="NCBI Taxonomy" id="2527994"/>
    <lineage>
        <taxon>Bacteria</taxon>
        <taxon>Pseudomonadati</taxon>
        <taxon>Planctomycetota</taxon>
        <taxon>Planctomycetia</taxon>
        <taxon>Planctomycetales</taxon>
        <taxon>Planctomycetaceae</taxon>
        <taxon>Thalassoglobus</taxon>
    </lineage>
</organism>
<keyword evidence="3" id="KW-1185">Reference proteome</keyword>
<dbReference type="EMBL" id="CP036267">
    <property type="protein sequence ID" value="QDT34410.1"/>
    <property type="molecule type" value="Genomic_DNA"/>
</dbReference>
<dbReference type="Gene3D" id="1.25.40.10">
    <property type="entry name" value="Tetratricopeptide repeat domain"/>
    <property type="match status" value="1"/>
</dbReference>
<protein>
    <submittedName>
        <fullName evidence="2">Uncharacterized protein</fullName>
    </submittedName>
</protein>
<dbReference type="InterPro" id="IPR011990">
    <property type="entry name" value="TPR-like_helical_dom_sf"/>
</dbReference>
<dbReference type="AlphaFoldDB" id="A0A517QS05"/>
<dbReference type="Proteomes" id="UP000315724">
    <property type="component" value="Chromosome"/>
</dbReference>
<evidence type="ECO:0000313" key="3">
    <source>
        <dbReference type="Proteomes" id="UP000315724"/>
    </source>
</evidence>
<proteinExistence type="predicted"/>
<dbReference type="SUPFAM" id="SSF48452">
    <property type="entry name" value="TPR-like"/>
    <property type="match status" value="1"/>
</dbReference>
<reference evidence="2 3" key="1">
    <citation type="submission" date="2019-02" db="EMBL/GenBank/DDBJ databases">
        <title>Deep-cultivation of Planctomycetes and their phenomic and genomic characterization uncovers novel biology.</title>
        <authorList>
            <person name="Wiegand S."/>
            <person name="Jogler M."/>
            <person name="Boedeker C."/>
            <person name="Pinto D."/>
            <person name="Vollmers J."/>
            <person name="Rivas-Marin E."/>
            <person name="Kohn T."/>
            <person name="Peeters S.H."/>
            <person name="Heuer A."/>
            <person name="Rast P."/>
            <person name="Oberbeckmann S."/>
            <person name="Bunk B."/>
            <person name="Jeske O."/>
            <person name="Meyerdierks A."/>
            <person name="Storesund J.E."/>
            <person name="Kallscheuer N."/>
            <person name="Luecker S."/>
            <person name="Lage O.M."/>
            <person name="Pohl T."/>
            <person name="Merkel B.J."/>
            <person name="Hornburger P."/>
            <person name="Mueller R.-W."/>
            <person name="Bruemmer F."/>
            <person name="Labrenz M."/>
            <person name="Spormann A.M."/>
            <person name="Op den Camp H."/>
            <person name="Overmann J."/>
            <person name="Amann R."/>
            <person name="Jetten M.S.M."/>
            <person name="Mascher T."/>
            <person name="Medema M.H."/>
            <person name="Devos D.P."/>
            <person name="Kaster A.-K."/>
            <person name="Ovreas L."/>
            <person name="Rohde M."/>
            <person name="Galperin M.Y."/>
            <person name="Jogler C."/>
        </authorList>
    </citation>
    <scope>NUCLEOTIDE SEQUENCE [LARGE SCALE GENOMIC DNA]</scope>
    <source>
        <strain evidence="2 3">Mal48</strain>
    </source>
</reference>